<comment type="similarity">
    <text evidence="1">Belongs to the cytidine and deoxycytidylate deaminase family.</text>
</comment>
<organism evidence="6">
    <name type="scientific">marine metagenome</name>
    <dbReference type="NCBI Taxonomy" id="408172"/>
    <lineage>
        <taxon>unclassified sequences</taxon>
        <taxon>metagenomes</taxon>
        <taxon>ecological metagenomes</taxon>
    </lineage>
</organism>
<dbReference type="PROSITE" id="PS00903">
    <property type="entry name" value="CYT_DCMP_DEAMINASES_1"/>
    <property type="match status" value="1"/>
</dbReference>
<name>A0A382JYK4_9ZZZZ</name>
<evidence type="ECO:0000256" key="3">
    <source>
        <dbReference type="ARBA" id="ARBA00022801"/>
    </source>
</evidence>
<dbReference type="GO" id="GO:0008270">
    <property type="term" value="F:zinc ion binding"/>
    <property type="evidence" value="ECO:0007669"/>
    <property type="project" value="InterPro"/>
</dbReference>
<feature type="domain" description="CMP/dCMP-type deaminase" evidence="5">
    <location>
        <begin position="1"/>
        <end position="86"/>
    </location>
</feature>
<dbReference type="PROSITE" id="PS51747">
    <property type="entry name" value="CYT_DCMP_DEAMINASES_2"/>
    <property type="match status" value="1"/>
</dbReference>
<dbReference type="GO" id="GO:0042802">
    <property type="term" value="F:identical protein binding"/>
    <property type="evidence" value="ECO:0007669"/>
    <property type="project" value="UniProtKB-ARBA"/>
</dbReference>
<dbReference type="GO" id="GO:0055086">
    <property type="term" value="P:nucleobase-containing small molecule metabolic process"/>
    <property type="evidence" value="ECO:0007669"/>
    <property type="project" value="UniProtKB-ARBA"/>
</dbReference>
<dbReference type="InterPro" id="IPR050202">
    <property type="entry name" value="Cyt/Deoxycyt_deaminase"/>
</dbReference>
<dbReference type="CDD" id="cd01283">
    <property type="entry name" value="cytidine_deaminase"/>
    <property type="match status" value="1"/>
</dbReference>
<dbReference type="PANTHER" id="PTHR11644">
    <property type="entry name" value="CYTIDINE DEAMINASE"/>
    <property type="match status" value="1"/>
</dbReference>
<feature type="non-terminal residue" evidence="6">
    <location>
        <position position="1"/>
    </location>
</feature>
<dbReference type="GO" id="GO:0004126">
    <property type="term" value="F:cytidine deaminase activity"/>
    <property type="evidence" value="ECO:0007669"/>
    <property type="project" value="TreeGrafter"/>
</dbReference>
<dbReference type="GO" id="GO:0072527">
    <property type="term" value="P:pyrimidine-containing compound metabolic process"/>
    <property type="evidence" value="ECO:0007669"/>
    <property type="project" value="UniProtKB-ARBA"/>
</dbReference>
<gene>
    <name evidence="6" type="ORF">METZ01_LOCUS268455</name>
</gene>
<dbReference type="PANTHER" id="PTHR11644:SF2">
    <property type="entry name" value="CYTIDINE DEAMINASE"/>
    <property type="match status" value="1"/>
</dbReference>
<evidence type="ECO:0000313" key="6">
    <source>
        <dbReference type="EMBL" id="SVC15601.1"/>
    </source>
</evidence>
<dbReference type="Gene3D" id="3.40.140.10">
    <property type="entry name" value="Cytidine Deaminase, domain 2"/>
    <property type="match status" value="1"/>
</dbReference>
<sequence length="88" mass="9154">AAYPQGSCAETGAIAAMIAGGGHRISRIAIAGGTSHHTTCCTPCGGCRQRISEFADTDTRIIVKGDNNEWRSFAIDELLPGAFSSDVL</sequence>
<proteinExistence type="inferred from homology"/>
<evidence type="ECO:0000256" key="1">
    <source>
        <dbReference type="ARBA" id="ARBA00006576"/>
    </source>
</evidence>
<dbReference type="AlphaFoldDB" id="A0A382JYK4"/>
<keyword evidence="4" id="KW-0862">Zinc</keyword>
<dbReference type="GO" id="GO:0005829">
    <property type="term" value="C:cytosol"/>
    <property type="evidence" value="ECO:0007669"/>
    <property type="project" value="TreeGrafter"/>
</dbReference>
<keyword evidence="2" id="KW-0479">Metal-binding</keyword>
<accession>A0A382JYK4</accession>
<protein>
    <recommendedName>
        <fullName evidence="5">CMP/dCMP-type deaminase domain-containing protein</fullName>
    </recommendedName>
</protein>
<dbReference type="InterPro" id="IPR016193">
    <property type="entry name" value="Cytidine_deaminase-like"/>
</dbReference>
<reference evidence="6" key="1">
    <citation type="submission" date="2018-05" db="EMBL/GenBank/DDBJ databases">
        <authorList>
            <person name="Lanie J.A."/>
            <person name="Ng W.-L."/>
            <person name="Kazmierczak K.M."/>
            <person name="Andrzejewski T.M."/>
            <person name="Davidsen T.M."/>
            <person name="Wayne K.J."/>
            <person name="Tettelin H."/>
            <person name="Glass J.I."/>
            <person name="Rusch D."/>
            <person name="Podicherti R."/>
            <person name="Tsui H.-C.T."/>
            <person name="Winkler M.E."/>
        </authorList>
    </citation>
    <scope>NUCLEOTIDE SEQUENCE</scope>
</reference>
<dbReference type="InterPro" id="IPR016192">
    <property type="entry name" value="APOBEC/CMP_deaminase_Zn-bd"/>
</dbReference>
<evidence type="ECO:0000259" key="5">
    <source>
        <dbReference type="PROSITE" id="PS51747"/>
    </source>
</evidence>
<dbReference type="SUPFAM" id="SSF53927">
    <property type="entry name" value="Cytidine deaminase-like"/>
    <property type="match status" value="1"/>
</dbReference>
<dbReference type="InterPro" id="IPR002125">
    <property type="entry name" value="CMP_dCMP_dom"/>
</dbReference>
<evidence type="ECO:0000256" key="4">
    <source>
        <dbReference type="ARBA" id="ARBA00022833"/>
    </source>
</evidence>
<dbReference type="EMBL" id="UINC01076437">
    <property type="protein sequence ID" value="SVC15601.1"/>
    <property type="molecule type" value="Genomic_DNA"/>
</dbReference>
<evidence type="ECO:0000256" key="2">
    <source>
        <dbReference type="ARBA" id="ARBA00022723"/>
    </source>
</evidence>
<keyword evidence="3" id="KW-0378">Hydrolase</keyword>